<proteinExistence type="predicted"/>
<dbReference type="Proteomes" id="UP000182124">
    <property type="component" value="Unassembled WGS sequence"/>
</dbReference>
<dbReference type="AlphaFoldDB" id="A0A1G4V1S7"/>
<evidence type="ECO:0000313" key="1">
    <source>
        <dbReference type="EMBL" id="SCW99857.1"/>
    </source>
</evidence>
<sequence>MIMKKSNLLGKILMVGLLFIFFSCNKDEFINDNSDKSILVSDIGDENNRIATFVGPKVVMGNGYAFSWIRIIDDNTPLEIGIEMTPEVLNNLPKDSGFKDPVIIPLPEIATETTPFYHIVITWNPEGFSNIENFKEAHFNFYFYTIPLGDRLTIPAWSEETDVHFSTYPPKNYMPADYFPMIKDIGSYAETGRHWLLGDPKNYSPLSHTLTYGTYEGKIVFMNPIATFALVKSGVETKNNISQPLYYQVNKPYPKEYTITLNKNDQYTVYLTNFIRR</sequence>
<protein>
    <submittedName>
        <fullName evidence="1">Uncharacterized protein</fullName>
    </submittedName>
</protein>
<evidence type="ECO:0000313" key="2">
    <source>
        <dbReference type="Proteomes" id="UP000182124"/>
    </source>
</evidence>
<reference evidence="1 2" key="1">
    <citation type="submission" date="2016-10" db="EMBL/GenBank/DDBJ databases">
        <authorList>
            <person name="de Groot N.N."/>
        </authorList>
    </citation>
    <scope>NUCLEOTIDE SEQUENCE [LARGE SCALE GENOMIC DNA]</scope>
    <source>
        <strain evidence="1 2">CGMCC 1.3801</strain>
    </source>
</reference>
<gene>
    <name evidence="1" type="ORF">SAMN02927925_00047</name>
</gene>
<organism evidence="1 2">
    <name type="scientific">Flavobacterium saliperosum</name>
    <dbReference type="NCBI Taxonomy" id="329186"/>
    <lineage>
        <taxon>Bacteria</taxon>
        <taxon>Pseudomonadati</taxon>
        <taxon>Bacteroidota</taxon>
        <taxon>Flavobacteriia</taxon>
        <taxon>Flavobacteriales</taxon>
        <taxon>Flavobacteriaceae</taxon>
        <taxon>Flavobacterium</taxon>
    </lineage>
</organism>
<dbReference type="EMBL" id="FMTY01000001">
    <property type="protein sequence ID" value="SCW99857.1"/>
    <property type="molecule type" value="Genomic_DNA"/>
</dbReference>
<dbReference type="eggNOG" id="COG1917">
    <property type="taxonomic scope" value="Bacteria"/>
</dbReference>
<name>A0A1G4V1S7_9FLAO</name>
<dbReference type="STRING" id="329186.SAMN02927925_00047"/>
<dbReference type="PROSITE" id="PS51257">
    <property type="entry name" value="PROKAR_LIPOPROTEIN"/>
    <property type="match status" value="1"/>
</dbReference>
<accession>A0A1G4V1S7</accession>